<accession>N1PHK1</accession>
<evidence type="ECO:0000313" key="2">
    <source>
        <dbReference type="Proteomes" id="UP000016933"/>
    </source>
</evidence>
<dbReference type="Proteomes" id="UP000016933">
    <property type="component" value="Unassembled WGS sequence"/>
</dbReference>
<gene>
    <name evidence="1" type="ORF">DOTSEDRAFT_36975</name>
</gene>
<organism evidence="1 2">
    <name type="scientific">Dothistroma septosporum (strain NZE10 / CBS 128990)</name>
    <name type="common">Red band needle blight fungus</name>
    <name type="synonym">Mycosphaerella pini</name>
    <dbReference type="NCBI Taxonomy" id="675120"/>
    <lineage>
        <taxon>Eukaryota</taxon>
        <taxon>Fungi</taxon>
        <taxon>Dikarya</taxon>
        <taxon>Ascomycota</taxon>
        <taxon>Pezizomycotina</taxon>
        <taxon>Dothideomycetes</taxon>
        <taxon>Dothideomycetidae</taxon>
        <taxon>Mycosphaerellales</taxon>
        <taxon>Mycosphaerellaceae</taxon>
        <taxon>Dothistroma</taxon>
    </lineage>
</organism>
<dbReference type="AlphaFoldDB" id="N1PHK1"/>
<dbReference type="EMBL" id="KB446542">
    <property type="protein sequence ID" value="EME41609.1"/>
    <property type="molecule type" value="Genomic_DNA"/>
</dbReference>
<sequence>MSNSVSRPTGCYFQRALLSSTAPHPHIRYTHEGEAVIFLDAKPPSGTSFPARTIAGATAKKRKREDRLQRRHEPALVNDQSGMCDPTAHVQRNWRDDGRIQYASPRSCPTSPLAETKSLGPVPSKTVHYHRSSAKAGCQLQWVGFHFSSLPPSLQESQSYTAHTTMSKLIVNAIAIITLVLCTLCIKISESRPAISTSQQAQDRSLSCTVANFIVTAYLPRPKVESLCSSYLQTFQRTPISIVSKYGSLVNGSAEVAPISSREVQPTSVPAAIDWVYGRQNDAHLHPPLLAKACSCMLPEDITAVSTGATVESISRNLNGYETVSIMEKLQERGQPFWALGSVDSSRDIVN</sequence>
<evidence type="ECO:0000313" key="1">
    <source>
        <dbReference type="EMBL" id="EME41609.1"/>
    </source>
</evidence>
<proteinExistence type="predicted"/>
<dbReference type="HOGENOM" id="CLU_789946_0_0_1"/>
<reference evidence="1 2" key="2">
    <citation type="journal article" date="2012" name="PLoS Pathog.">
        <title>Diverse lifestyles and strategies of plant pathogenesis encoded in the genomes of eighteen Dothideomycetes fungi.</title>
        <authorList>
            <person name="Ohm R.A."/>
            <person name="Feau N."/>
            <person name="Henrissat B."/>
            <person name="Schoch C.L."/>
            <person name="Horwitz B.A."/>
            <person name="Barry K.W."/>
            <person name="Condon B.J."/>
            <person name="Copeland A.C."/>
            <person name="Dhillon B."/>
            <person name="Glaser F."/>
            <person name="Hesse C.N."/>
            <person name="Kosti I."/>
            <person name="LaButti K."/>
            <person name="Lindquist E.A."/>
            <person name="Lucas S."/>
            <person name="Salamov A.A."/>
            <person name="Bradshaw R.E."/>
            <person name="Ciuffetti L."/>
            <person name="Hamelin R.C."/>
            <person name="Kema G.H.J."/>
            <person name="Lawrence C."/>
            <person name="Scott J.A."/>
            <person name="Spatafora J.W."/>
            <person name="Turgeon B.G."/>
            <person name="de Wit P.J.G.M."/>
            <person name="Zhong S."/>
            <person name="Goodwin S.B."/>
            <person name="Grigoriev I.V."/>
        </authorList>
    </citation>
    <scope>NUCLEOTIDE SEQUENCE [LARGE SCALE GENOMIC DNA]</scope>
    <source>
        <strain evidence="2">NZE10 / CBS 128990</strain>
    </source>
</reference>
<reference evidence="2" key="1">
    <citation type="journal article" date="2012" name="PLoS Genet.">
        <title>The genomes of the fungal plant pathogens Cladosporium fulvum and Dothistroma septosporum reveal adaptation to different hosts and lifestyles but also signatures of common ancestry.</title>
        <authorList>
            <person name="de Wit P.J.G.M."/>
            <person name="van der Burgt A."/>
            <person name="Oekmen B."/>
            <person name="Stergiopoulos I."/>
            <person name="Abd-Elsalam K.A."/>
            <person name="Aerts A.L."/>
            <person name="Bahkali A.H."/>
            <person name="Beenen H.G."/>
            <person name="Chettri P."/>
            <person name="Cox M.P."/>
            <person name="Datema E."/>
            <person name="de Vries R.P."/>
            <person name="Dhillon B."/>
            <person name="Ganley A.R."/>
            <person name="Griffiths S.A."/>
            <person name="Guo Y."/>
            <person name="Hamelin R.C."/>
            <person name="Henrissat B."/>
            <person name="Kabir M.S."/>
            <person name="Jashni M.K."/>
            <person name="Kema G."/>
            <person name="Klaubauf S."/>
            <person name="Lapidus A."/>
            <person name="Levasseur A."/>
            <person name="Lindquist E."/>
            <person name="Mehrabi R."/>
            <person name="Ohm R.A."/>
            <person name="Owen T.J."/>
            <person name="Salamov A."/>
            <person name="Schwelm A."/>
            <person name="Schijlen E."/>
            <person name="Sun H."/>
            <person name="van den Burg H.A."/>
            <person name="van Ham R.C.H.J."/>
            <person name="Zhang S."/>
            <person name="Goodwin S.B."/>
            <person name="Grigoriev I.V."/>
            <person name="Collemare J."/>
            <person name="Bradshaw R.E."/>
        </authorList>
    </citation>
    <scope>NUCLEOTIDE SEQUENCE [LARGE SCALE GENOMIC DNA]</scope>
    <source>
        <strain evidence="2">NZE10 / CBS 128990</strain>
    </source>
</reference>
<name>N1PHK1_DOTSN</name>
<protein>
    <submittedName>
        <fullName evidence="1">Uncharacterized protein</fullName>
    </submittedName>
</protein>
<keyword evidence="2" id="KW-1185">Reference proteome</keyword>